<dbReference type="EMBL" id="BMUB01000011">
    <property type="protein sequence ID" value="GGU88739.1"/>
    <property type="molecule type" value="Genomic_DNA"/>
</dbReference>
<proteinExistence type="predicted"/>
<dbReference type="OrthoDB" id="4249050at2"/>
<evidence type="ECO:0000313" key="3">
    <source>
        <dbReference type="Proteomes" id="UP000037395"/>
    </source>
</evidence>
<keyword evidence="3" id="KW-1185">Reference proteome</keyword>
<reference evidence="2 3" key="2">
    <citation type="submission" date="2014-07" db="EMBL/GenBank/DDBJ databases">
        <authorList>
            <person name="Zhang J.E."/>
            <person name="Yang H."/>
            <person name="Guo J."/>
            <person name="Deng Z."/>
            <person name="Luo H."/>
            <person name="Luo M."/>
            <person name="Zhao B."/>
        </authorList>
    </citation>
    <scope>NUCLEOTIDE SEQUENCE [LARGE SCALE GENOMIC DNA]</scope>
    <source>
        <strain evidence="2">ATCC 10762</strain>
        <strain evidence="3">ATCC 10762 / DSM 40127 / CCM 3239 / JCM 4008 / LMG 5968 / NBRC 12843 / NCIMB 8234 / A-377</strain>
    </source>
</reference>
<reference evidence="1" key="5">
    <citation type="submission" date="2020-09" db="EMBL/GenBank/DDBJ databases">
        <authorList>
            <person name="Sun Q."/>
            <person name="Ohkuma M."/>
        </authorList>
    </citation>
    <scope>NUCLEOTIDE SEQUENCE</scope>
    <source>
        <strain evidence="1">JCM 4434</strain>
    </source>
</reference>
<organism evidence="2 3">
    <name type="scientific">Kitasatospora aureofaciens</name>
    <name type="common">Streptomyces aureofaciens</name>
    <dbReference type="NCBI Taxonomy" id="1894"/>
    <lineage>
        <taxon>Bacteria</taxon>
        <taxon>Bacillati</taxon>
        <taxon>Actinomycetota</taxon>
        <taxon>Actinomycetes</taxon>
        <taxon>Kitasatosporales</taxon>
        <taxon>Streptomycetaceae</taxon>
        <taxon>Kitasatospora</taxon>
    </lineage>
</organism>
<reference evidence="2" key="4">
    <citation type="submission" date="2016-08" db="EMBL/GenBank/DDBJ databases">
        <title>Sequencing, Assembly and Comparative Genomics of S. aureofaciens ATCC 10762.</title>
        <authorList>
            <person name="Gradnigo J.S."/>
            <person name="Johnson N."/>
            <person name="Somerville G.A."/>
        </authorList>
    </citation>
    <scope>NUCLEOTIDE SEQUENCE [LARGE SCALE GENOMIC DNA]</scope>
    <source>
        <strain evidence="2">ATCC 10762</strain>
    </source>
</reference>
<dbReference type="GeneID" id="97487711"/>
<dbReference type="Proteomes" id="UP000610124">
    <property type="component" value="Unassembled WGS sequence"/>
</dbReference>
<dbReference type="AlphaFoldDB" id="A0A1E7NET3"/>
<reference evidence="1" key="1">
    <citation type="journal article" date="2014" name="Int. J. Syst. Evol. Microbiol.">
        <title>Complete genome sequence of Corynebacterium casei LMG S-19264T (=DSM 44701T), isolated from a smear-ripened cheese.</title>
        <authorList>
            <consortium name="US DOE Joint Genome Institute (JGI-PGF)"/>
            <person name="Walter F."/>
            <person name="Albersmeier A."/>
            <person name="Kalinowski J."/>
            <person name="Ruckert C."/>
        </authorList>
    </citation>
    <scope>NUCLEOTIDE SEQUENCE</scope>
    <source>
        <strain evidence="1">JCM 4434</strain>
    </source>
</reference>
<comment type="caution">
    <text evidence="2">The sequence shown here is derived from an EMBL/GenBank/DDBJ whole genome shotgun (WGS) entry which is preliminary data.</text>
</comment>
<sequence>MADDRELFEDVTEALARAGFDTAPGASPLSIGPHPEGVVVGWSPGEEPDGPPSGLARAAVTGAAALVLRERGFLVTETGEGCLLVRCAEPVTVPPEAEAEAAPEQWWG</sequence>
<evidence type="ECO:0000313" key="1">
    <source>
        <dbReference type="EMBL" id="GGU88739.1"/>
    </source>
</evidence>
<dbReference type="EMBL" id="JPRF03000001">
    <property type="protein sequence ID" value="OEV39209.1"/>
    <property type="molecule type" value="Genomic_DNA"/>
</dbReference>
<protein>
    <submittedName>
        <fullName evidence="2">Uncharacterized protein</fullName>
    </submittedName>
</protein>
<accession>A0A1E7NET3</accession>
<evidence type="ECO:0000313" key="2">
    <source>
        <dbReference type="EMBL" id="OEV39209.1"/>
    </source>
</evidence>
<dbReference type="Proteomes" id="UP000037395">
    <property type="component" value="Unassembled WGS sequence"/>
</dbReference>
<gene>
    <name evidence="1" type="ORF">GCM10010502_47050</name>
    <name evidence="2" type="ORF">HS99_0000310</name>
</gene>
<name>A0A1E7NET3_KITAU</name>
<dbReference type="RefSeq" id="WP_030285197.1">
    <property type="nucleotide sequence ID" value="NZ_BMUB01000011.1"/>
</dbReference>
<reference evidence="3" key="3">
    <citation type="submission" date="2016-08" db="EMBL/GenBank/DDBJ databases">
        <title>Sequencing, assembly and comparative genomics of S. aureofaciens ATCC 10762.</title>
        <authorList>
            <person name="Gradnigo J.S."/>
            <person name="Johnson N."/>
            <person name="Somerville G.A."/>
        </authorList>
    </citation>
    <scope>NUCLEOTIDE SEQUENCE [LARGE SCALE GENOMIC DNA]</scope>
    <source>
        <strain evidence="3">ATCC 10762 / DSM 40127 / CCM 3239 / JCM 4008 / LMG 5968 / NBRC 12843 / NCIMB 8234 / A-377</strain>
    </source>
</reference>
<accession>A0A8H9LUZ4</accession>